<dbReference type="Pfam" id="PF05043">
    <property type="entry name" value="Mga"/>
    <property type="match status" value="1"/>
</dbReference>
<dbReference type="PANTHER" id="PTHR30185:SF13">
    <property type="entry name" value="LICABCH OPERON REGULATOR-RELATED"/>
    <property type="match status" value="1"/>
</dbReference>
<evidence type="ECO:0000259" key="8">
    <source>
        <dbReference type="PROSITE" id="PS51372"/>
    </source>
</evidence>
<feature type="domain" description="PTS EIIB type-2" evidence="7">
    <location>
        <begin position="395"/>
        <end position="486"/>
    </location>
</feature>
<dbReference type="InterPro" id="IPR016152">
    <property type="entry name" value="PTrfase/Anion_transptr"/>
</dbReference>
<dbReference type="SUPFAM" id="SSF63520">
    <property type="entry name" value="PTS-regulatory domain, PRD"/>
    <property type="match status" value="1"/>
</dbReference>
<reference evidence="11 12" key="1">
    <citation type="journal article" date="2019" name="Nat. Med.">
        <title>A library of human gut bacterial isolates paired with longitudinal multiomics data enables mechanistic microbiome research.</title>
        <authorList>
            <person name="Poyet M."/>
            <person name="Groussin M."/>
            <person name="Gibbons S.M."/>
            <person name="Avila-Pacheco J."/>
            <person name="Jiang X."/>
            <person name="Kearney S.M."/>
            <person name="Perrotta A.R."/>
            <person name="Berdy B."/>
            <person name="Zhao S."/>
            <person name="Lieberman T.D."/>
            <person name="Swanson P.K."/>
            <person name="Smith M."/>
            <person name="Roesemann S."/>
            <person name="Alexander J.E."/>
            <person name="Rich S.A."/>
            <person name="Livny J."/>
            <person name="Vlamakis H."/>
            <person name="Clish C."/>
            <person name="Bullock K."/>
            <person name="Deik A."/>
            <person name="Scott J."/>
            <person name="Pierce K.A."/>
            <person name="Xavier R.J."/>
            <person name="Alm E.J."/>
        </authorList>
    </citation>
    <scope>NUCLEOTIDE SEQUENCE [LARGE SCALE GENOMIC DNA]</scope>
    <source>
        <strain evidence="9 11">BIOML-A4</strain>
        <strain evidence="10 12">BIOML-A5</strain>
    </source>
</reference>
<feature type="domain" description="PTS EIIA type-2" evidence="6">
    <location>
        <begin position="489"/>
        <end position="627"/>
    </location>
</feature>
<dbReference type="Pfam" id="PF00359">
    <property type="entry name" value="PTS_EIIA_2"/>
    <property type="match status" value="1"/>
</dbReference>
<sequence length="632" mass="71505">MLNGKMFQLIKLLNQQHHPLTSGMLAQQLKLSPRTCKRYIAELIPLMEEHGACILSDKTGYHLEVRDALLFEAFLREKTKVFEFSENSGELQFEILKNLLVHSTLSQNEMIDQLYISRSTLNKLMIEVKATLKENGIQLANRPYYGYYIAGNEIDIRNFMVKTLFVTASFLSAEPELLASMPFSLSQSTSQICQILKEEGIPPEEDLVHYCLKYLMVSLCRIHNGALIHLSIPHLSETLQPTVQRAASAILNLFCDQVLIRDEERLYFASIIGNRTQALQSEVLDSAVWLKELVEDMLNNILNLCKVDFRSDEALKKALMTHLYASFSRYYLKATLPNPLISLIKSQYVEAYNYSLIGCEMLKEKHQLAINDDDLGYIALHFAAALEKERPTILCRTIIVCGSGMGTSELIRLRLSRNIPQLAIQAVLASYELLDTPTLSADFIITTVPLSMTEIQLPAVLISPMVTASDIQKVEFMINNYTSLQYLRSLFRSELFFPDIPGNNKDEALNHLTDSMVMTGLISEAFATAIKEREAMSSTEITEKVAIPHCFLSVPIDTMLAVGILKEPVAWGTAHVQLVFVGIINPAVKKNKCVFPMIYRLIQDSDKVQRLIQQTQADDFLRILFESIETEL</sequence>
<dbReference type="AlphaFoldDB" id="A0A6N7S2G5"/>
<keyword evidence="3" id="KW-0805">Transcription regulation</keyword>
<dbReference type="Gene3D" id="3.40.930.10">
    <property type="entry name" value="Mannitol-specific EII, Chain A"/>
    <property type="match status" value="1"/>
</dbReference>
<dbReference type="EMBL" id="WKPJ01000001">
    <property type="protein sequence ID" value="MSA87902.1"/>
    <property type="molecule type" value="Genomic_DNA"/>
</dbReference>
<organism evidence="9 11">
    <name type="scientific">Holdemania massiliensis</name>
    <dbReference type="NCBI Taxonomy" id="1468449"/>
    <lineage>
        <taxon>Bacteria</taxon>
        <taxon>Bacillati</taxon>
        <taxon>Bacillota</taxon>
        <taxon>Erysipelotrichia</taxon>
        <taxon>Erysipelotrichales</taxon>
        <taxon>Erysipelotrichaceae</taxon>
        <taxon>Holdemania</taxon>
    </lineage>
</organism>
<dbReference type="GO" id="GO:0009401">
    <property type="term" value="P:phosphoenolpyruvate-dependent sugar phosphotransferase system"/>
    <property type="evidence" value="ECO:0007669"/>
    <property type="project" value="InterPro"/>
</dbReference>
<keyword evidence="2" id="KW-0677">Repeat</keyword>
<feature type="domain" description="PRD" evidence="8">
    <location>
        <begin position="285"/>
        <end position="392"/>
    </location>
</feature>
<dbReference type="SUPFAM" id="SSF52794">
    <property type="entry name" value="PTS system IIB component-like"/>
    <property type="match status" value="1"/>
</dbReference>
<evidence type="ECO:0000259" key="6">
    <source>
        <dbReference type="PROSITE" id="PS51094"/>
    </source>
</evidence>
<dbReference type="Proteomes" id="UP000480929">
    <property type="component" value="Unassembled WGS sequence"/>
</dbReference>
<dbReference type="SUPFAM" id="SSF55804">
    <property type="entry name" value="Phoshotransferase/anion transport protein"/>
    <property type="match status" value="1"/>
</dbReference>
<dbReference type="CDD" id="cd05568">
    <property type="entry name" value="PTS_IIB_bgl_like"/>
    <property type="match status" value="1"/>
</dbReference>
<evidence type="ECO:0000256" key="4">
    <source>
        <dbReference type="ARBA" id="ARBA00023159"/>
    </source>
</evidence>
<dbReference type="Gene3D" id="3.40.50.2300">
    <property type="match status" value="1"/>
</dbReference>
<evidence type="ECO:0000256" key="5">
    <source>
        <dbReference type="ARBA" id="ARBA00023163"/>
    </source>
</evidence>
<dbReference type="InterPro" id="IPR013011">
    <property type="entry name" value="PTS_EIIB_2"/>
</dbReference>
<evidence type="ECO:0000259" key="7">
    <source>
        <dbReference type="PROSITE" id="PS51099"/>
    </source>
</evidence>
<dbReference type="InterPro" id="IPR036095">
    <property type="entry name" value="PTS_EIIB-like_sf"/>
</dbReference>
<keyword evidence="12" id="KW-1185">Reference proteome</keyword>
<dbReference type="PROSITE" id="PS51372">
    <property type="entry name" value="PRD_2"/>
    <property type="match status" value="1"/>
</dbReference>
<name>A0A6N7S2G5_9FIRM</name>
<dbReference type="Proteomes" id="UP000433575">
    <property type="component" value="Unassembled WGS sequence"/>
</dbReference>
<evidence type="ECO:0000313" key="9">
    <source>
        <dbReference type="EMBL" id="MSA87902.1"/>
    </source>
</evidence>
<dbReference type="OrthoDB" id="3710983at2"/>
<dbReference type="InterPro" id="IPR007737">
    <property type="entry name" value="Mga_HTH"/>
</dbReference>
<dbReference type="InterPro" id="IPR002178">
    <property type="entry name" value="PTS_EIIA_type-2_dom"/>
</dbReference>
<dbReference type="Pfam" id="PF00874">
    <property type="entry name" value="PRD"/>
    <property type="match status" value="1"/>
</dbReference>
<dbReference type="InterPro" id="IPR011608">
    <property type="entry name" value="PRD"/>
</dbReference>
<dbReference type="PROSITE" id="PS51094">
    <property type="entry name" value="PTS_EIIA_TYPE_2"/>
    <property type="match status" value="1"/>
</dbReference>
<dbReference type="EMBL" id="WKPI01000001">
    <property type="protein sequence ID" value="MSC31698.1"/>
    <property type="molecule type" value="Genomic_DNA"/>
</dbReference>
<gene>
    <name evidence="10" type="ORF">GKD88_00980</name>
    <name evidence="9" type="ORF">GKE08_00970</name>
</gene>
<dbReference type="Gene3D" id="1.10.10.10">
    <property type="entry name" value="Winged helix-like DNA-binding domain superfamily/Winged helix DNA-binding domain"/>
    <property type="match status" value="1"/>
</dbReference>
<evidence type="ECO:0000256" key="3">
    <source>
        <dbReference type="ARBA" id="ARBA00023015"/>
    </source>
</evidence>
<dbReference type="InterPro" id="IPR036634">
    <property type="entry name" value="PRD_sf"/>
</dbReference>
<dbReference type="GO" id="GO:0008982">
    <property type="term" value="F:protein-N(PI)-phosphohistidine-sugar phosphotransferase activity"/>
    <property type="evidence" value="ECO:0007669"/>
    <property type="project" value="InterPro"/>
</dbReference>
<keyword evidence="1" id="KW-0808">Transferase</keyword>
<proteinExistence type="predicted"/>
<comment type="caution">
    <text evidence="9">The sequence shown here is derived from an EMBL/GenBank/DDBJ whole genome shotgun (WGS) entry which is preliminary data.</text>
</comment>
<dbReference type="Gene3D" id="1.10.1790.10">
    <property type="entry name" value="PRD domain"/>
    <property type="match status" value="1"/>
</dbReference>
<dbReference type="PROSITE" id="PS51099">
    <property type="entry name" value="PTS_EIIB_TYPE_2"/>
    <property type="match status" value="1"/>
</dbReference>
<evidence type="ECO:0000313" key="10">
    <source>
        <dbReference type="EMBL" id="MSC31698.1"/>
    </source>
</evidence>
<accession>A0A6N7S2G5</accession>
<keyword evidence="5" id="KW-0804">Transcription</keyword>
<evidence type="ECO:0000256" key="1">
    <source>
        <dbReference type="ARBA" id="ARBA00022679"/>
    </source>
</evidence>
<evidence type="ECO:0000256" key="2">
    <source>
        <dbReference type="ARBA" id="ARBA00022737"/>
    </source>
</evidence>
<protein>
    <submittedName>
        <fullName evidence="9">PRD domain-containing protein</fullName>
    </submittedName>
</protein>
<dbReference type="GO" id="GO:0006355">
    <property type="term" value="P:regulation of DNA-templated transcription"/>
    <property type="evidence" value="ECO:0007669"/>
    <property type="project" value="InterPro"/>
</dbReference>
<dbReference type="InterPro" id="IPR050661">
    <property type="entry name" value="BglG_antiterminators"/>
</dbReference>
<evidence type="ECO:0000313" key="11">
    <source>
        <dbReference type="Proteomes" id="UP000433575"/>
    </source>
</evidence>
<dbReference type="InterPro" id="IPR036388">
    <property type="entry name" value="WH-like_DNA-bd_sf"/>
</dbReference>
<dbReference type="RefSeq" id="WP_154237567.1">
    <property type="nucleotide sequence ID" value="NZ_CALJPI010000060.1"/>
</dbReference>
<dbReference type="PANTHER" id="PTHR30185">
    <property type="entry name" value="CRYPTIC BETA-GLUCOSIDE BGL OPERON ANTITERMINATOR"/>
    <property type="match status" value="1"/>
</dbReference>
<keyword evidence="4" id="KW-0010">Activator</keyword>
<evidence type="ECO:0000313" key="12">
    <source>
        <dbReference type="Proteomes" id="UP000480929"/>
    </source>
</evidence>